<reference evidence="2" key="1">
    <citation type="submission" date="2020-04" db="EMBL/GenBank/DDBJ databases">
        <authorList>
            <person name="Chiriac C."/>
            <person name="Salcher M."/>
            <person name="Ghai R."/>
            <person name="Kavagutti S V."/>
        </authorList>
    </citation>
    <scope>NUCLEOTIDE SEQUENCE</scope>
</reference>
<dbReference type="InterPro" id="IPR023562">
    <property type="entry name" value="ClpP/TepA"/>
</dbReference>
<dbReference type="EMBL" id="LR796345">
    <property type="protein sequence ID" value="CAB4138590.1"/>
    <property type="molecule type" value="Genomic_DNA"/>
</dbReference>
<dbReference type="Pfam" id="PF00574">
    <property type="entry name" value="CLP_protease"/>
    <property type="match status" value="1"/>
</dbReference>
<evidence type="ECO:0000313" key="2">
    <source>
        <dbReference type="EMBL" id="CAB4138590.1"/>
    </source>
</evidence>
<name>A0A6J5M0L8_9CAUD</name>
<dbReference type="PANTHER" id="PTHR10381">
    <property type="entry name" value="ATP-DEPENDENT CLP PROTEASE PROTEOLYTIC SUBUNIT"/>
    <property type="match status" value="1"/>
</dbReference>
<dbReference type="CDD" id="cd07017">
    <property type="entry name" value="S14_ClpP_2"/>
    <property type="match status" value="1"/>
</dbReference>
<dbReference type="GO" id="GO:0006515">
    <property type="term" value="P:protein quality control for misfolded or incompletely synthesized proteins"/>
    <property type="evidence" value="ECO:0007669"/>
    <property type="project" value="TreeGrafter"/>
</dbReference>
<dbReference type="InterPro" id="IPR001907">
    <property type="entry name" value="ClpP"/>
</dbReference>
<keyword evidence="2" id="KW-0645">Protease</keyword>
<accession>A0A6J5M0L8</accession>
<comment type="similarity">
    <text evidence="1">Belongs to the peptidase S14 family.</text>
</comment>
<dbReference type="GO" id="GO:0004176">
    <property type="term" value="F:ATP-dependent peptidase activity"/>
    <property type="evidence" value="ECO:0007669"/>
    <property type="project" value="InterPro"/>
</dbReference>
<dbReference type="PRINTS" id="PR00127">
    <property type="entry name" value="CLPPROTEASEP"/>
</dbReference>
<dbReference type="GO" id="GO:0004252">
    <property type="term" value="F:serine-type endopeptidase activity"/>
    <property type="evidence" value="ECO:0007669"/>
    <property type="project" value="InterPro"/>
</dbReference>
<organism evidence="2">
    <name type="scientific">uncultured Caudovirales phage</name>
    <dbReference type="NCBI Taxonomy" id="2100421"/>
    <lineage>
        <taxon>Viruses</taxon>
        <taxon>Duplodnaviria</taxon>
        <taxon>Heunggongvirae</taxon>
        <taxon>Uroviricota</taxon>
        <taxon>Caudoviricetes</taxon>
        <taxon>Peduoviridae</taxon>
        <taxon>Maltschvirus</taxon>
        <taxon>Maltschvirus maltsch</taxon>
    </lineage>
</organism>
<keyword evidence="2" id="KW-0378">Hydrolase</keyword>
<proteinExistence type="inferred from homology"/>
<dbReference type="PANTHER" id="PTHR10381:SF11">
    <property type="entry name" value="ATP-DEPENDENT CLP PROTEASE PROTEOLYTIC SUBUNIT, MITOCHONDRIAL"/>
    <property type="match status" value="1"/>
</dbReference>
<gene>
    <name evidence="2" type="ORF">UFOVP331_150</name>
</gene>
<dbReference type="Gene3D" id="3.90.226.10">
    <property type="entry name" value="2-enoyl-CoA Hydratase, Chain A, domain 1"/>
    <property type="match status" value="1"/>
</dbReference>
<dbReference type="InterPro" id="IPR029045">
    <property type="entry name" value="ClpP/crotonase-like_dom_sf"/>
</dbReference>
<dbReference type="SUPFAM" id="SSF52096">
    <property type="entry name" value="ClpP/crotonase"/>
    <property type="match status" value="1"/>
</dbReference>
<dbReference type="GO" id="GO:0051117">
    <property type="term" value="F:ATPase binding"/>
    <property type="evidence" value="ECO:0007669"/>
    <property type="project" value="TreeGrafter"/>
</dbReference>
<sequence>MKKSSNNSYGHQEHRIITLGDIDEENSNDVIQFIHEINYLDARKTENKREPITIIVNSYGGDIYRGFGIVDAIIGSVTPVHTVCYGAALSMGFIIMASGHKRSASKHSTFMYHEILWSLSDEKLSSHKREVREGKRIMDIYDSIILEHTNLTEKQLDIVKREHKDWYLSAEDALVYGIIDEIC</sequence>
<evidence type="ECO:0000256" key="1">
    <source>
        <dbReference type="ARBA" id="ARBA00007039"/>
    </source>
</evidence>
<dbReference type="GO" id="GO:0009368">
    <property type="term" value="C:endopeptidase Clp complex"/>
    <property type="evidence" value="ECO:0007669"/>
    <property type="project" value="TreeGrafter"/>
</dbReference>
<protein>
    <submittedName>
        <fullName evidence="2">ClpP Protease subunit of ATP-dependent Clp proteases</fullName>
    </submittedName>
</protein>